<sequence length="87" mass="9766">MDDHGDDQQDEADALLARIMMIRDDWSAGRLTPGQVEAYRRLGRSVDRITREMDAAASIEAANALWRQGADLIKAYLAEHFAAPTRH</sequence>
<gene>
    <name evidence="1" type="ORF">CFHF_24260</name>
</gene>
<dbReference type="RefSeq" id="WP_101715502.1">
    <property type="nucleotide sequence ID" value="NZ_PJRQ01000049.1"/>
</dbReference>
<protein>
    <submittedName>
        <fullName evidence="1">Uncharacterized protein</fullName>
    </submittedName>
</protein>
<evidence type="ECO:0000313" key="2">
    <source>
        <dbReference type="Proteomes" id="UP000234483"/>
    </source>
</evidence>
<comment type="caution">
    <text evidence="1">The sequence shown here is derived from an EMBL/GenBank/DDBJ whole genome shotgun (WGS) entry which is preliminary data.</text>
</comment>
<reference evidence="1 2" key="1">
    <citation type="submission" date="2017-12" db="EMBL/GenBank/DDBJ databases">
        <title>The genome sequence of Caulobacter flavus CGMCC1 15093.</title>
        <authorList>
            <person name="Gao J."/>
            <person name="Mao X."/>
            <person name="Sun J."/>
        </authorList>
    </citation>
    <scope>NUCLEOTIDE SEQUENCE [LARGE SCALE GENOMIC DNA]</scope>
    <source>
        <strain evidence="1 2">CGMCC1 15093</strain>
    </source>
</reference>
<dbReference type="Proteomes" id="UP000234483">
    <property type="component" value="Unassembled WGS sequence"/>
</dbReference>
<proteinExistence type="predicted"/>
<dbReference type="EMBL" id="PJRQ01000049">
    <property type="protein sequence ID" value="PLR06778.1"/>
    <property type="molecule type" value="Genomic_DNA"/>
</dbReference>
<name>A0A2N5CLS1_9CAUL</name>
<accession>A0A2N5CLS1</accession>
<evidence type="ECO:0000313" key="1">
    <source>
        <dbReference type="EMBL" id="PLR06778.1"/>
    </source>
</evidence>
<dbReference type="AlphaFoldDB" id="A0A2N5CLS1"/>
<organism evidence="1 2">
    <name type="scientific">Caulobacter flavus</name>
    <dbReference type="NCBI Taxonomy" id="1679497"/>
    <lineage>
        <taxon>Bacteria</taxon>
        <taxon>Pseudomonadati</taxon>
        <taxon>Pseudomonadota</taxon>
        <taxon>Alphaproteobacteria</taxon>
        <taxon>Caulobacterales</taxon>
        <taxon>Caulobacteraceae</taxon>
        <taxon>Caulobacter</taxon>
    </lineage>
</organism>